<dbReference type="SUPFAM" id="SSF103647">
    <property type="entry name" value="TSP type-3 repeat"/>
    <property type="match status" value="1"/>
</dbReference>
<dbReference type="SUPFAM" id="SSF56925">
    <property type="entry name" value="OMPA-like"/>
    <property type="match status" value="1"/>
</dbReference>
<keyword evidence="7" id="KW-0626">Porin</keyword>
<proteinExistence type="predicted"/>
<name>A0A1I6GZF8_9GAMM</name>
<dbReference type="AlphaFoldDB" id="A0A1I6GZF8"/>
<dbReference type="STRING" id="375760.SAMN04488073_1843"/>
<keyword evidence="4" id="KW-0812">Transmembrane</keyword>
<keyword evidence="2" id="KW-0813">Transport</keyword>
<dbReference type="Proteomes" id="UP000199290">
    <property type="component" value="Unassembled WGS sequence"/>
</dbReference>
<evidence type="ECO:0000259" key="13">
    <source>
        <dbReference type="PROSITE" id="PS51123"/>
    </source>
</evidence>
<evidence type="ECO:0000256" key="2">
    <source>
        <dbReference type="ARBA" id="ARBA00022448"/>
    </source>
</evidence>
<evidence type="ECO:0000256" key="5">
    <source>
        <dbReference type="ARBA" id="ARBA00022729"/>
    </source>
</evidence>
<dbReference type="Gene3D" id="3.30.1330.60">
    <property type="entry name" value="OmpA-like domain"/>
    <property type="match status" value="1"/>
</dbReference>
<keyword evidence="15" id="KW-1185">Reference proteome</keyword>
<dbReference type="InterPro" id="IPR011250">
    <property type="entry name" value="OMP/PagP_B-barrel"/>
</dbReference>
<dbReference type="Pfam" id="PF00691">
    <property type="entry name" value="OmpA"/>
    <property type="match status" value="1"/>
</dbReference>
<evidence type="ECO:0000256" key="12">
    <source>
        <dbReference type="SAM" id="SignalP"/>
    </source>
</evidence>
<dbReference type="OrthoDB" id="9805832at2"/>
<dbReference type="GO" id="GO:0046930">
    <property type="term" value="C:pore complex"/>
    <property type="evidence" value="ECO:0007669"/>
    <property type="project" value="UniProtKB-KW"/>
</dbReference>
<dbReference type="Gene3D" id="2.40.160.20">
    <property type="match status" value="1"/>
</dbReference>
<dbReference type="GO" id="GO:0009279">
    <property type="term" value="C:cell outer membrane"/>
    <property type="evidence" value="ECO:0007669"/>
    <property type="project" value="UniProtKB-SubCell"/>
</dbReference>
<dbReference type="InterPro" id="IPR028974">
    <property type="entry name" value="TSP_type-3_rpt"/>
</dbReference>
<dbReference type="InterPro" id="IPR036737">
    <property type="entry name" value="OmpA-like_sf"/>
</dbReference>
<evidence type="ECO:0000256" key="8">
    <source>
        <dbReference type="ARBA" id="ARBA00023136"/>
    </source>
</evidence>
<dbReference type="CDD" id="cd07185">
    <property type="entry name" value="OmpA_C-like"/>
    <property type="match status" value="1"/>
</dbReference>
<dbReference type="PROSITE" id="PS51123">
    <property type="entry name" value="OMPA_2"/>
    <property type="match status" value="1"/>
</dbReference>
<dbReference type="Pfam" id="PF02412">
    <property type="entry name" value="TSP_3"/>
    <property type="match status" value="3"/>
</dbReference>
<dbReference type="Pfam" id="PF13505">
    <property type="entry name" value="OMP_b-brl"/>
    <property type="match status" value="1"/>
</dbReference>
<gene>
    <name evidence="14" type="ORF">SAMN04488073_1843</name>
</gene>
<comment type="subcellular location">
    <subcellularLocation>
        <location evidence="1">Cell outer membrane</location>
        <topology evidence="1">Multi-pass membrane protein</topology>
    </subcellularLocation>
</comment>
<reference evidence="15" key="1">
    <citation type="submission" date="2016-10" db="EMBL/GenBank/DDBJ databases">
        <authorList>
            <person name="Varghese N."/>
            <person name="Submissions S."/>
        </authorList>
    </citation>
    <scope>NUCLEOTIDE SEQUENCE [LARGE SCALE GENOMIC DNA]</scope>
    <source>
        <strain evidence="15">CGMCC 1.6294</strain>
    </source>
</reference>
<accession>A0A1I6GZF8</accession>
<dbReference type="InterPro" id="IPR027385">
    <property type="entry name" value="Beta-barrel_OMP"/>
</dbReference>
<evidence type="ECO:0000313" key="15">
    <source>
        <dbReference type="Proteomes" id="UP000199290"/>
    </source>
</evidence>
<feature type="domain" description="OmpA-like" evidence="13">
    <location>
        <begin position="284"/>
        <end position="402"/>
    </location>
</feature>
<dbReference type="EMBL" id="FOYV01000001">
    <property type="protein sequence ID" value="SFR47560.1"/>
    <property type="molecule type" value="Genomic_DNA"/>
</dbReference>
<feature type="chain" id="PRO_5011665220" evidence="12">
    <location>
        <begin position="23"/>
        <end position="402"/>
    </location>
</feature>
<keyword evidence="5 12" id="KW-0732">Signal</keyword>
<dbReference type="InterPro" id="IPR003367">
    <property type="entry name" value="Thrombospondin_3-like_rpt"/>
</dbReference>
<feature type="region of interest" description="Disordered" evidence="11">
    <location>
        <begin position="188"/>
        <end position="257"/>
    </location>
</feature>
<evidence type="ECO:0000313" key="14">
    <source>
        <dbReference type="EMBL" id="SFR47560.1"/>
    </source>
</evidence>
<dbReference type="InterPro" id="IPR050330">
    <property type="entry name" value="Bact_OuterMem_StrucFunc"/>
</dbReference>
<evidence type="ECO:0000256" key="4">
    <source>
        <dbReference type="ARBA" id="ARBA00022692"/>
    </source>
</evidence>
<dbReference type="InterPro" id="IPR006315">
    <property type="entry name" value="OM_autotransptr_brl_dom"/>
</dbReference>
<dbReference type="PANTHER" id="PTHR30329">
    <property type="entry name" value="STATOR ELEMENT OF FLAGELLAR MOTOR COMPLEX"/>
    <property type="match status" value="1"/>
</dbReference>
<protein>
    <submittedName>
        <fullName evidence="14">OmpA-OmpF porin, OOP family</fullName>
    </submittedName>
</protein>
<keyword evidence="6" id="KW-0406">Ion transport</keyword>
<dbReference type="Gene3D" id="4.10.1080.10">
    <property type="entry name" value="TSP type-3 repeat"/>
    <property type="match status" value="1"/>
</dbReference>
<dbReference type="GO" id="GO:0015288">
    <property type="term" value="F:porin activity"/>
    <property type="evidence" value="ECO:0007669"/>
    <property type="project" value="UniProtKB-KW"/>
</dbReference>
<dbReference type="GO" id="GO:0005509">
    <property type="term" value="F:calcium ion binding"/>
    <property type="evidence" value="ECO:0007669"/>
    <property type="project" value="InterPro"/>
</dbReference>
<evidence type="ECO:0000256" key="6">
    <source>
        <dbReference type="ARBA" id="ARBA00023065"/>
    </source>
</evidence>
<dbReference type="RefSeq" id="WP_091988609.1">
    <property type="nucleotide sequence ID" value="NZ_FOYV01000001.1"/>
</dbReference>
<feature type="signal peptide" evidence="12">
    <location>
        <begin position="1"/>
        <end position="22"/>
    </location>
</feature>
<dbReference type="InterPro" id="IPR006664">
    <property type="entry name" value="OMP_bac"/>
</dbReference>
<evidence type="ECO:0000256" key="1">
    <source>
        <dbReference type="ARBA" id="ARBA00004571"/>
    </source>
</evidence>
<keyword evidence="9" id="KW-0998">Cell outer membrane</keyword>
<evidence type="ECO:0000256" key="7">
    <source>
        <dbReference type="ARBA" id="ARBA00023114"/>
    </source>
</evidence>
<organism evidence="14 15">
    <name type="scientific">Marinobacter gudaonensis</name>
    <dbReference type="NCBI Taxonomy" id="375760"/>
    <lineage>
        <taxon>Bacteria</taxon>
        <taxon>Pseudomonadati</taxon>
        <taxon>Pseudomonadota</taxon>
        <taxon>Gammaproteobacteria</taxon>
        <taxon>Pseudomonadales</taxon>
        <taxon>Marinobacteraceae</taxon>
        <taxon>Marinobacter</taxon>
    </lineage>
</organism>
<dbReference type="PANTHER" id="PTHR30329:SF21">
    <property type="entry name" value="LIPOPROTEIN YIAD-RELATED"/>
    <property type="match status" value="1"/>
</dbReference>
<dbReference type="InterPro" id="IPR006665">
    <property type="entry name" value="OmpA-like"/>
</dbReference>
<dbReference type="GO" id="GO:0007155">
    <property type="term" value="P:cell adhesion"/>
    <property type="evidence" value="ECO:0007669"/>
    <property type="project" value="InterPro"/>
</dbReference>
<keyword evidence="3" id="KW-1134">Transmembrane beta strand</keyword>
<evidence type="ECO:0000256" key="3">
    <source>
        <dbReference type="ARBA" id="ARBA00022452"/>
    </source>
</evidence>
<evidence type="ECO:0000256" key="9">
    <source>
        <dbReference type="ARBA" id="ARBA00023237"/>
    </source>
</evidence>
<dbReference type="PRINTS" id="PR01021">
    <property type="entry name" value="OMPADOMAIN"/>
</dbReference>
<dbReference type="NCBIfam" id="TIGR01414">
    <property type="entry name" value="autotrans_barl"/>
    <property type="match status" value="1"/>
</dbReference>
<dbReference type="GO" id="GO:0006811">
    <property type="term" value="P:monoatomic ion transport"/>
    <property type="evidence" value="ECO:0007669"/>
    <property type="project" value="UniProtKB-KW"/>
</dbReference>
<evidence type="ECO:0000256" key="11">
    <source>
        <dbReference type="SAM" id="MobiDB-lite"/>
    </source>
</evidence>
<dbReference type="SUPFAM" id="SSF103088">
    <property type="entry name" value="OmpA-like"/>
    <property type="match status" value="1"/>
</dbReference>
<sequence length="402" mass="42900">MNVIRPMSAAVLAASLATPALADRQETVYVNPFAAFQLFDDKRDLSETGTFGVGAEYRFLPNWSVEAVYSRANADRKYVPGESDFDEIRLDGTYYFAGPDQAWNPYVSIGAGHADFGEDPTGPLTAGSNHDETRVNIGTGIRYNINDTVSLRGDLREFHGIDESTFDTQVSLGISFAFARTVADAKPVPARPADADGDGVSDDRDQCPGTPAGAPVDSKGCEPDADGDGVADTRDQCPATPRGAEVNSRGCELDSDNDGVVNSKDQCPGTAAGAKVDDTGCEGVTETIQTFTIEVKFPSNSSIIGNAYDNEIRRVAEFLKANPETIVEIAGHTDSRGEAGYNQFLSQRRAESVAARLTGPLGVDPSRVEAVGYGETQPVASNDTEQGRAANRRVEARIQVVR</sequence>
<keyword evidence="8 10" id="KW-0472">Membrane</keyword>
<evidence type="ECO:0000256" key="10">
    <source>
        <dbReference type="PROSITE-ProRule" id="PRU00473"/>
    </source>
</evidence>